<organism evidence="3 4">
    <name type="scientific">Phlebiopsis gigantea (strain 11061_1 CR5-6)</name>
    <name type="common">White-rot fungus</name>
    <name type="synonym">Peniophora gigantea</name>
    <dbReference type="NCBI Taxonomy" id="745531"/>
    <lineage>
        <taxon>Eukaryota</taxon>
        <taxon>Fungi</taxon>
        <taxon>Dikarya</taxon>
        <taxon>Basidiomycota</taxon>
        <taxon>Agaricomycotina</taxon>
        <taxon>Agaricomycetes</taxon>
        <taxon>Polyporales</taxon>
        <taxon>Phanerochaetaceae</taxon>
        <taxon>Phlebiopsis</taxon>
    </lineage>
</organism>
<feature type="transmembrane region" description="Helical" evidence="1">
    <location>
        <begin position="211"/>
        <end position="239"/>
    </location>
</feature>
<proteinExistence type="predicted"/>
<feature type="domain" description="DUF6534" evidence="2">
    <location>
        <begin position="185"/>
        <end position="270"/>
    </location>
</feature>
<keyword evidence="1" id="KW-0812">Transmembrane</keyword>
<evidence type="ECO:0000313" key="4">
    <source>
        <dbReference type="Proteomes" id="UP000053257"/>
    </source>
</evidence>
<dbReference type="PANTHER" id="PTHR40465:SF1">
    <property type="entry name" value="DUF6534 DOMAIN-CONTAINING PROTEIN"/>
    <property type="match status" value="1"/>
</dbReference>
<feature type="transmembrane region" description="Helical" evidence="1">
    <location>
        <begin position="136"/>
        <end position="169"/>
    </location>
</feature>
<evidence type="ECO:0000256" key="1">
    <source>
        <dbReference type="SAM" id="Phobius"/>
    </source>
</evidence>
<feature type="transmembrane region" description="Helical" evidence="1">
    <location>
        <begin position="175"/>
        <end position="199"/>
    </location>
</feature>
<evidence type="ECO:0000313" key="3">
    <source>
        <dbReference type="EMBL" id="KIP11085.1"/>
    </source>
</evidence>
<keyword evidence="1" id="KW-0472">Membrane</keyword>
<name>A0A0C3SEX3_PHLG1</name>
<feature type="transmembrane region" description="Helical" evidence="1">
    <location>
        <begin position="102"/>
        <end position="124"/>
    </location>
</feature>
<feature type="transmembrane region" description="Helical" evidence="1">
    <location>
        <begin position="61"/>
        <end position="82"/>
    </location>
</feature>
<evidence type="ECO:0000259" key="2">
    <source>
        <dbReference type="Pfam" id="PF20152"/>
    </source>
</evidence>
<reference evidence="3 4" key="1">
    <citation type="journal article" date="2014" name="PLoS Genet.">
        <title>Analysis of the Phlebiopsis gigantea genome, transcriptome and secretome provides insight into its pioneer colonization strategies of wood.</title>
        <authorList>
            <person name="Hori C."/>
            <person name="Ishida T."/>
            <person name="Igarashi K."/>
            <person name="Samejima M."/>
            <person name="Suzuki H."/>
            <person name="Master E."/>
            <person name="Ferreira P."/>
            <person name="Ruiz-Duenas F.J."/>
            <person name="Held B."/>
            <person name="Canessa P."/>
            <person name="Larrondo L.F."/>
            <person name="Schmoll M."/>
            <person name="Druzhinina I.S."/>
            <person name="Kubicek C.P."/>
            <person name="Gaskell J.A."/>
            <person name="Kersten P."/>
            <person name="St John F."/>
            <person name="Glasner J."/>
            <person name="Sabat G."/>
            <person name="Splinter BonDurant S."/>
            <person name="Syed K."/>
            <person name="Yadav J."/>
            <person name="Mgbeahuruike A.C."/>
            <person name="Kovalchuk A."/>
            <person name="Asiegbu F.O."/>
            <person name="Lackner G."/>
            <person name="Hoffmeister D."/>
            <person name="Rencoret J."/>
            <person name="Gutierrez A."/>
            <person name="Sun H."/>
            <person name="Lindquist E."/>
            <person name="Barry K."/>
            <person name="Riley R."/>
            <person name="Grigoriev I.V."/>
            <person name="Henrissat B."/>
            <person name="Kues U."/>
            <person name="Berka R.M."/>
            <person name="Martinez A.T."/>
            <person name="Covert S.F."/>
            <person name="Blanchette R.A."/>
            <person name="Cullen D."/>
        </authorList>
    </citation>
    <scope>NUCLEOTIDE SEQUENCE [LARGE SCALE GENOMIC DNA]</scope>
    <source>
        <strain evidence="3 4">11061_1 CR5-6</strain>
    </source>
</reference>
<feature type="transmembrane region" description="Helical" evidence="1">
    <location>
        <begin position="245"/>
        <end position="266"/>
    </location>
</feature>
<dbReference type="InterPro" id="IPR045339">
    <property type="entry name" value="DUF6534"/>
</dbReference>
<keyword evidence="4" id="KW-1185">Reference proteome</keyword>
<feature type="transmembrane region" description="Helical" evidence="1">
    <location>
        <begin position="20"/>
        <end position="49"/>
    </location>
</feature>
<dbReference type="OrthoDB" id="2749860at2759"/>
<dbReference type="Proteomes" id="UP000053257">
    <property type="component" value="Unassembled WGS sequence"/>
</dbReference>
<sequence>MNSSSVPDIPPSVLAHLPNINSTLGVLFLGNIFVAILFAITTLQVYVYFQRGNQDKLPMKSLVFFLWALDTIQFCFVTNTVYDYAVTNFMNIAPLFVVNWSLAASTTVGGASDFIVTIMLAYRIWKFGGEKGIVRLALLVILFGSLAILAGDVTITILAVHGSALYITFAENYSWVWYATFSARAGVDIVMATSIYYMMRKYRGGFKRTNSVVRLIVMYSINTCALTSAFTVLSVVLYASLPRSFVGFATAMQLPKLMLNSLLAILNSRKGMRQMYDSSHDSVRLRPITASRGGFMPNPPSHYTPDSKLVIEVNTHTMTDFEATTSKAAEVGNAF</sequence>
<keyword evidence="1" id="KW-1133">Transmembrane helix</keyword>
<accession>A0A0C3SEX3</accession>
<dbReference type="PANTHER" id="PTHR40465">
    <property type="entry name" value="CHROMOSOME 1, WHOLE GENOME SHOTGUN SEQUENCE"/>
    <property type="match status" value="1"/>
</dbReference>
<dbReference type="HOGENOM" id="CLU_046025_5_4_1"/>
<protein>
    <recommendedName>
        <fullName evidence="2">DUF6534 domain-containing protein</fullName>
    </recommendedName>
</protein>
<dbReference type="AlphaFoldDB" id="A0A0C3SEX3"/>
<dbReference type="Pfam" id="PF20152">
    <property type="entry name" value="DUF6534"/>
    <property type="match status" value="1"/>
</dbReference>
<dbReference type="EMBL" id="KN840449">
    <property type="protein sequence ID" value="KIP11085.1"/>
    <property type="molecule type" value="Genomic_DNA"/>
</dbReference>
<gene>
    <name evidence="3" type="ORF">PHLGIDRAFT_114986</name>
</gene>
<dbReference type="STRING" id="745531.A0A0C3SEX3"/>